<dbReference type="EMBL" id="JADGJQ010000026">
    <property type="protein sequence ID" value="KAJ3178512.1"/>
    <property type="molecule type" value="Genomic_DNA"/>
</dbReference>
<accession>A0AAD5TPW8</accession>
<keyword evidence="7 8" id="KW-0067">ATP-binding</keyword>
<comment type="domain">
    <text evidence="8">The EXKPK motif is conserved in inositol-pentakisphosphate 2-kinases of both family 1 and 2.</text>
</comment>
<evidence type="ECO:0000313" key="10">
    <source>
        <dbReference type="Proteomes" id="UP001212152"/>
    </source>
</evidence>
<reference evidence="9" key="1">
    <citation type="submission" date="2020-05" db="EMBL/GenBank/DDBJ databases">
        <title>Phylogenomic resolution of chytrid fungi.</title>
        <authorList>
            <person name="Stajich J.E."/>
            <person name="Amses K."/>
            <person name="Simmons R."/>
            <person name="Seto K."/>
            <person name="Myers J."/>
            <person name="Bonds A."/>
            <person name="Quandt C.A."/>
            <person name="Barry K."/>
            <person name="Liu P."/>
            <person name="Grigoriev I."/>
            <person name="Longcore J.E."/>
            <person name="James T.Y."/>
        </authorList>
    </citation>
    <scope>NUCLEOTIDE SEQUENCE</scope>
    <source>
        <strain evidence="9">JEL0379</strain>
    </source>
</reference>
<comment type="function">
    <text evidence="8">Phosphorylates Ins(1,3,4,5,6)P5 at position 2 to form Ins(1,2,3,4,5,6)P6 (InsP6 or phytate).</text>
</comment>
<sequence length="410" mass="45766">MDPGHWAYKGEGNANLVLSYVGPDAALLGRVLRLRKATDDDLNAHSPSPFSLDYEIGFQRHVIAPLLGPEYVAPADLVEVTAAFLEEVSRHVSAARPPGRRSRPLDLSQSHAALIKDLTYVPRQRDGEAVRTIAVEIKPKWGFLPTSPLIAPEHEVKRRTCRYCMHQQWKAKLAAQKQHDGHVANAFCPLDLYSRDRARVRAAFDALLPNPQNNLRLFVDGQPTSLDSDQARSVLAEHFQTVAANAMDVLFEHLTNILLSDNLLPRLQQHQRGLDPLDIEGVFPLYDAMPEHLRTAVPTLDEWKEITDAYCSGATERRLAVEYQPSSAESARVIREYLISATLKDCSVIITLWLESAKQSPPTEPNESVILLPDSPDGSALRYRIGVLDVDPKRAAKIPAHFLLDRDIVE</sequence>
<protein>
    <recommendedName>
        <fullName evidence="3 8">Inositol-pentakisphosphate 2-kinase</fullName>
        <ecNumber evidence="2 8">2.7.1.158</ecNumber>
    </recommendedName>
</protein>
<dbReference type="AlphaFoldDB" id="A0AAD5TPW8"/>
<keyword evidence="5 8" id="KW-0547">Nucleotide-binding</keyword>
<evidence type="ECO:0000256" key="3">
    <source>
        <dbReference type="ARBA" id="ARBA00014846"/>
    </source>
</evidence>
<organism evidence="9 10">
    <name type="scientific">Geranomyces variabilis</name>
    <dbReference type="NCBI Taxonomy" id="109894"/>
    <lineage>
        <taxon>Eukaryota</taxon>
        <taxon>Fungi</taxon>
        <taxon>Fungi incertae sedis</taxon>
        <taxon>Chytridiomycota</taxon>
        <taxon>Chytridiomycota incertae sedis</taxon>
        <taxon>Chytridiomycetes</taxon>
        <taxon>Spizellomycetales</taxon>
        <taxon>Powellomycetaceae</taxon>
        <taxon>Geranomyces</taxon>
    </lineage>
</organism>
<evidence type="ECO:0000256" key="5">
    <source>
        <dbReference type="ARBA" id="ARBA00022741"/>
    </source>
</evidence>
<evidence type="ECO:0000256" key="2">
    <source>
        <dbReference type="ARBA" id="ARBA00012023"/>
    </source>
</evidence>
<dbReference type="EC" id="2.7.1.158" evidence="2 8"/>
<keyword evidence="6 8" id="KW-0418">Kinase</keyword>
<evidence type="ECO:0000256" key="8">
    <source>
        <dbReference type="RuleBase" id="RU364126"/>
    </source>
</evidence>
<name>A0AAD5TPW8_9FUNG</name>
<evidence type="ECO:0000256" key="4">
    <source>
        <dbReference type="ARBA" id="ARBA00022679"/>
    </source>
</evidence>
<dbReference type="Pfam" id="PF06090">
    <property type="entry name" value="Ins_P5_2-kin"/>
    <property type="match status" value="1"/>
</dbReference>
<evidence type="ECO:0000256" key="6">
    <source>
        <dbReference type="ARBA" id="ARBA00022777"/>
    </source>
</evidence>
<keyword evidence="10" id="KW-1185">Reference proteome</keyword>
<dbReference type="PANTHER" id="PTHR14456">
    <property type="entry name" value="INOSITOL POLYPHOSPHATE KINASE 1"/>
    <property type="match status" value="1"/>
</dbReference>
<dbReference type="GO" id="GO:0032958">
    <property type="term" value="P:inositol phosphate biosynthetic process"/>
    <property type="evidence" value="ECO:0007669"/>
    <property type="project" value="TreeGrafter"/>
</dbReference>
<evidence type="ECO:0000256" key="1">
    <source>
        <dbReference type="ARBA" id="ARBA00001774"/>
    </source>
</evidence>
<evidence type="ECO:0000313" key="9">
    <source>
        <dbReference type="EMBL" id="KAJ3178512.1"/>
    </source>
</evidence>
<dbReference type="InterPro" id="IPR043001">
    <property type="entry name" value="IP5_2-K_N_lobe"/>
</dbReference>
<dbReference type="GO" id="GO:0005634">
    <property type="term" value="C:nucleus"/>
    <property type="evidence" value="ECO:0007669"/>
    <property type="project" value="TreeGrafter"/>
</dbReference>
<dbReference type="Gene3D" id="3.30.200.110">
    <property type="entry name" value="Inositol-pentakisphosphate 2-kinase, N-lobe"/>
    <property type="match status" value="1"/>
</dbReference>
<keyword evidence="4 8" id="KW-0808">Transferase</keyword>
<dbReference type="PANTHER" id="PTHR14456:SF2">
    <property type="entry name" value="INOSITOL-PENTAKISPHOSPHATE 2-KINASE"/>
    <property type="match status" value="1"/>
</dbReference>
<evidence type="ECO:0000256" key="7">
    <source>
        <dbReference type="ARBA" id="ARBA00022840"/>
    </source>
</evidence>
<proteinExistence type="predicted"/>
<dbReference type="GO" id="GO:0035299">
    <property type="term" value="F:inositol-1,3,4,5,6-pentakisphosphate 2-kinase activity"/>
    <property type="evidence" value="ECO:0007669"/>
    <property type="project" value="UniProtKB-EC"/>
</dbReference>
<gene>
    <name evidence="9" type="primary">IPK1</name>
    <name evidence="9" type="ORF">HDU87_003587</name>
</gene>
<comment type="caution">
    <text evidence="9">The sequence shown here is derived from an EMBL/GenBank/DDBJ whole genome shotgun (WGS) entry which is preliminary data.</text>
</comment>
<dbReference type="InterPro" id="IPR009286">
    <property type="entry name" value="Ins_P5_2-kin"/>
</dbReference>
<comment type="catalytic activity">
    <reaction evidence="1 8">
        <text>1D-myo-inositol 1,3,4,5,6-pentakisphosphate + ATP = 1D-myo-inositol hexakisphosphate + ADP + H(+)</text>
        <dbReference type="Rhea" id="RHEA:20313"/>
        <dbReference type="ChEBI" id="CHEBI:15378"/>
        <dbReference type="ChEBI" id="CHEBI:30616"/>
        <dbReference type="ChEBI" id="CHEBI:57733"/>
        <dbReference type="ChEBI" id="CHEBI:58130"/>
        <dbReference type="ChEBI" id="CHEBI:456216"/>
        <dbReference type="EC" id="2.7.1.158"/>
    </reaction>
</comment>
<dbReference type="GO" id="GO:0005524">
    <property type="term" value="F:ATP binding"/>
    <property type="evidence" value="ECO:0007669"/>
    <property type="project" value="UniProtKB-KW"/>
</dbReference>
<dbReference type="Proteomes" id="UP001212152">
    <property type="component" value="Unassembled WGS sequence"/>
</dbReference>